<evidence type="ECO:0000313" key="2">
    <source>
        <dbReference type="EMBL" id="NLS08914.1"/>
    </source>
</evidence>
<dbReference type="PANTHER" id="PTHR35446:SF2">
    <property type="entry name" value="CARBOXYMUCONOLACTONE DECARBOXYLASE-LIKE DOMAIN-CONTAINING PROTEIN"/>
    <property type="match status" value="1"/>
</dbReference>
<dbReference type="EMBL" id="JABAHY010000001">
    <property type="protein sequence ID" value="NLS08914.1"/>
    <property type="molecule type" value="Genomic_DNA"/>
</dbReference>
<dbReference type="Proteomes" id="UP000523139">
    <property type="component" value="Unassembled WGS sequence"/>
</dbReference>
<proteinExistence type="predicted"/>
<dbReference type="GO" id="GO:0051920">
    <property type="term" value="F:peroxiredoxin activity"/>
    <property type="evidence" value="ECO:0007669"/>
    <property type="project" value="InterPro"/>
</dbReference>
<dbReference type="InterPro" id="IPR029032">
    <property type="entry name" value="AhpD-like"/>
</dbReference>
<dbReference type="PANTHER" id="PTHR35446">
    <property type="entry name" value="SI:CH211-175M2.5"/>
    <property type="match status" value="1"/>
</dbReference>
<keyword evidence="3" id="KW-1185">Reference proteome</keyword>
<evidence type="ECO:0000259" key="1">
    <source>
        <dbReference type="Pfam" id="PF02627"/>
    </source>
</evidence>
<dbReference type="NCBIfam" id="TIGR00778">
    <property type="entry name" value="ahpD_dom"/>
    <property type="match status" value="1"/>
</dbReference>
<reference evidence="2 3" key="1">
    <citation type="submission" date="2020-04" db="EMBL/GenBank/DDBJ databases">
        <title>Nesterenkonia sp. nov., isolated from marine sediment.</title>
        <authorList>
            <person name="Zhang G."/>
        </authorList>
    </citation>
    <scope>NUCLEOTIDE SEQUENCE [LARGE SCALE GENOMIC DNA]</scope>
    <source>
        <strain evidence="2 3">MY13</strain>
    </source>
</reference>
<comment type="caution">
    <text evidence="2">The sequence shown here is derived from an EMBL/GenBank/DDBJ whole genome shotgun (WGS) entry which is preliminary data.</text>
</comment>
<organism evidence="2 3">
    <name type="scientific">Nesterenkonia sedimenti</name>
    <dbReference type="NCBI Taxonomy" id="1463632"/>
    <lineage>
        <taxon>Bacteria</taxon>
        <taxon>Bacillati</taxon>
        <taxon>Actinomycetota</taxon>
        <taxon>Actinomycetes</taxon>
        <taxon>Micrococcales</taxon>
        <taxon>Micrococcaceae</taxon>
        <taxon>Nesterenkonia</taxon>
    </lineage>
</organism>
<dbReference type="Pfam" id="PF02627">
    <property type="entry name" value="CMD"/>
    <property type="match status" value="1"/>
</dbReference>
<dbReference type="SUPFAM" id="SSF69118">
    <property type="entry name" value="AhpD-like"/>
    <property type="match status" value="1"/>
</dbReference>
<dbReference type="InterPro" id="IPR004675">
    <property type="entry name" value="AhpD_core"/>
</dbReference>
<name>A0A7X8THY2_9MICC</name>
<dbReference type="RefSeq" id="WP_168886386.1">
    <property type="nucleotide sequence ID" value="NZ_JABAHY010000001.1"/>
</dbReference>
<protein>
    <submittedName>
        <fullName evidence="2">Carboxymuconolactone decarboxylase family protein</fullName>
    </submittedName>
</protein>
<dbReference type="Gene3D" id="1.20.1290.10">
    <property type="entry name" value="AhpD-like"/>
    <property type="match status" value="1"/>
</dbReference>
<dbReference type="AlphaFoldDB" id="A0A7X8THY2"/>
<sequence>MSQHERLHLDNQNPELYRTQSSVAKQAAAAMEEAGLSRELMEVINIRISQIHGCPFCLEIHTRRADERGADSRKLALLPAWREAGIYTEQERAALSLAEMAAEKPAVENTQDYDDARAVLGDEATAAVLWMAVAISAFNTISIMSGHQVR</sequence>
<dbReference type="InterPro" id="IPR003779">
    <property type="entry name" value="CMD-like"/>
</dbReference>
<gene>
    <name evidence="2" type="ORF">HGQ17_02635</name>
</gene>
<feature type="domain" description="Carboxymuconolactone decarboxylase-like" evidence="1">
    <location>
        <begin position="14"/>
        <end position="99"/>
    </location>
</feature>
<evidence type="ECO:0000313" key="3">
    <source>
        <dbReference type="Proteomes" id="UP000523139"/>
    </source>
</evidence>
<accession>A0A7X8THY2</accession>